<evidence type="ECO:0000313" key="5">
    <source>
        <dbReference type="Proteomes" id="UP000248054"/>
    </source>
</evidence>
<organism evidence="4 5">
    <name type="scientific">Winogradskyella epiphytica</name>
    <dbReference type="NCBI Taxonomy" id="262005"/>
    <lineage>
        <taxon>Bacteria</taxon>
        <taxon>Pseudomonadati</taxon>
        <taxon>Bacteroidota</taxon>
        <taxon>Flavobacteriia</taxon>
        <taxon>Flavobacteriales</taxon>
        <taxon>Flavobacteriaceae</taxon>
        <taxon>Winogradskyella</taxon>
    </lineage>
</organism>
<keyword evidence="5" id="KW-1185">Reference proteome</keyword>
<feature type="domain" description="Arm DNA-binding" evidence="3">
    <location>
        <begin position="20"/>
        <end position="97"/>
    </location>
</feature>
<evidence type="ECO:0000256" key="1">
    <source>
        <dbReference type="ARBA" id="ARBA00023125"/>
    </source>
</evidence>
<name>A0A2V4XWF3_9FLAO</name>
<dbReference type="InterPro" id="IPR035386">
    <property type="entry name" value="Arm-DNA-bind_5"/>
</dbReference>
<dbReference type="Proteomes" id="UP000248054">
    <property type="component" value="Unassembled WGS sequence"/>
</dbReference>
<evidence type="ECO:0000313" key="4">
    <source>
        <dbReference type="EMBL" id="PYE79659.1"/>
    </source>
</evidence>
<evidence type="ECO:0000259" key="3">
    <source>
        <dbReference type="Pfam" id="PF17293"/>
    </source>
</evidence>
<dbReference type="Gene3D" id="1.10.150.130">
    <property type="match status" value="1"/>
</dbReference>
<accession>A0A2V4XWF3</accession>
<dbReference type="InterPro" id="IPR010998">
    <property type="entry name" value="Integrase_recombinase_N"/>
</dbReference>
<dbReference type="EMBL" id="QJTD01000009">
    <property type="protein sequence ID" value="PYE79659.1"/>
    <property type="molecule type" value="Genomic_DNA"/>
</dbReference>
<reference evidence="4 5" key="1">
    <citation type="submission" date="2018-06" db="EMBL/GenBank/DDBJ databases">
        <title>Genomic Encyclopedia of Type Strains, Phase III (KMG-III): the genomes of soil and plant-associated and newly described type strains.</title>
        <authorList>
            <person name="Whitman W."/>
        </authorList>
    </citation>
    <scope>NUCLEOTIDE SEQUENCE [LARGE SCALE GENOMIC DNA]</scope>
    <source>
        <strain evidence="4 5">CECT 7945</strain>
    </source>
</reference>
<feature type="domain" description="Phage integrase SAM-like" evidence="2">
    <location>
        <begin position="110"/>
        <end position="170"/>
    </location>
</feature>
<protein>
    <submittedName>
        <fullName evidence="4">Integrase-like protein</fullName>
    </submittedName>
</protein>
<evidence type="ECO:0000259" key="2">
    <source>
        <dbReference type="Pfam" id="PF13102"/>
    </source>
</evidence>
<dbReference type="Pfam" id="PF13102">
    <property type="entry name" value="Phage_int_SAM_5"/>
    <property type="match status" value="1"/>
</dbReference>
<gene>
    <name evidence="4" type="ORF">DFQ11_10946</name>
</gene>
<proteinExistence type="predicted"/>
<keyword evidence="1" id="KW-0238">DNA-binding</keyword>
<dbReference type="Pfam" id="PF17293">
    <property type="entry name" value="Arm-DNA-bind_5"/>
    <property type="match status" value="1"/>
</dbReference>
<dbReference type="AlphaFoldDB" id="A0A2V4XWF3"/>
<dbReference type="GO" id="GO:0003677">
    <property type="term" value="F:DNA binding"/>
    <property type="evidence" value="ECO:0007669"/>
    <property type="project" value="UniProtKB-KW"/>
</dbReference>
<comment type="caution">
    <text evidence="4">The sequence shown here is derived from an EMBL/GenBank/DDBJ whole genome shotgun (WGS) entry which is preliminary data.</text>
</comment>
<sequence>MRAKHTFSTFFWLHTTRVVNQDAPLYLRVTVDGKRVNISLKRRVPISIWDQKKKKAKGTSAAARQINLYIDEVNSKIFQIYQDLKFKDELITAKLIKAIYNGDDQDSKSLKDIFDYHNEKIRDTLAAGSIRNYGITQNYVFRFIKEKMKTTDINLNKLNFEFLSQFKLFLCKV</sequence>
<dbReference type="InterPro" id="IPR025269">
    <property type="entry name" value="SAM-like_dom"/>
</dbReference>